<keyword evidence="2" id="KW-1185">Reference proteome</keyword>
<accession>A3IHP3</accession>
<proteinExistence type="predicted"/>
<gene>
    <name evidence="1" type="ORF">CY0110_16057</name>
</gene>
<name>A3IHP3_9CHRO</name>
<protein>
    <submittedName>
        <fullName evidence="1">Uncharacterized protein</fullName>
    </submittedName>
</protein>
<dbReference type="EMBL" id="AAXW01000002">
    <property type="protein sequence ID" value="EAZ93325.1"/>
    <property type="molecule type" value="Genomic_DNA"/>
</dbReference>
<evidence type="ECO:0000313" key="2">
    <source>
        <dbReference type="Proteomes" id="UP000003781"/>
    </source>
</evidence>
<comment type="caution">
    <text evidence="1">The sequence shown here is derived from an EMBL/GenBank/DDBJ whole genome shotgun (WGS) entry which is preliminary data.</text>
</comment>
<reference evidence="1 2" key="1">
    <citation type="submission" date="2007-03" db="EMBL/GenBank/DDBJ databases">
        <authorList>
            <person name="Stal L."/>
            <person name="Ferriera S."/>
            <person name="Johnson J."/>
            <person name="Kravitz S."/>
            <person name="Beeson K."/>
            <person name="Sutton G."/>
            <person name="Rogers Y.-H."/>
            <person name="Friedman R."/>
            <person name="Frazier M."/>
            <person name="Venter J.C."/>
        </authorList>
    </citation>
    <scope>NUCLEOTIDE SEQUENCE [LARGE SCALE GENOMIC DNA]</scope>
    <source>
        <strain evidence="1 2">CCY0110</strain>
    </source>
</reference>
<dbReference type="Proteomes" id="UP000003781">
    <property type="component" value="Unassembled WGS sequence"/>
</dbReference>
<dbReference type="AlphaFoldDB" id="A3IHP3"/>
<sequence length="22" mass="2638">MLPFPNMESTFHNYASLFLKSY</sequence>
<organism evidence="1 2">
    <name type="scientific">Crocosphaera chwakensis CCY0110</name>
    <dbReference type="NCBI Taxonomy" id="391612"/>
    <lineage>
        <taxon>Bacteria</taxon>
        <taxon>Bacillati</taxon>
        <taxon>Cyanobacteriota</taxon>
        <taxon>Cyanophyceae</taxon>
        <taxon>Oscillatoriophycideae</taxon>
        <taxon>Chroococcales</taxon>
        <taxon>Aphanothecaceae</taxon>
        <taxon>Crocosphaera</taxon>
        <taxon>Crocosphaera chwakensis</taxon>
    </lineage>
</organism>
<evidence type="ECO:0000313" key="1">
    <source>
        <dbReference type="EMBL" id="EAZ93325.1"/>
    </source>
</evidence>